<keyword evidence="8 10" id="KW-0472">Membrane</keyword>
<dbReference type="Pfam" id="PF01151">
    <property type="entry name" value="ELO"/>
    <property type="match status" value="1"/>
</dbReference>
<keyword evidence="7 10" id="KW-0443">Lipid metabolism</keyword>
<feature type="transmembrane region" description="Helical" evidence="10">
    <location>
        <begin position="35"/>
        <end position="52"/>
    </location>
</feature>
<dbReference type="InterPro" id="IPR002076">
    <property type="entry name" value="ELO_fam"/>
</dbReference>
<keyword evidence="5 10" id="KW-0276">Fatty acid metabolism</keyword>
<evidence type="ECO:0000256" key="10">
    <source>
        <dbReference type="RuleBase" id="RU361115"/>
    </source>
</evidence>
<keyword evidence="4 10" id="KW-0812">Transmembrane</keyword>
<dbReference type="GO" id="GO:0034626">
    <property type="term" value="P:fatty acid elongation, polyunsaturated fatty acid"/>
    <property type="evidence" value="ECO:0007669"/>
    <property type="project" value="TreeGrafter"/>
</dbReference>
<organism evidence="11 12">
    <name type="scientific">Varroa destructor</name>
    <name type="common">Honeybee mite</name>
    <dbReference type="NCBI Taxonomy" id="109461"/>
    <lineage>
        <taxon>Eukaryota</taxon>
        <taxon>Metazoa</taxon>
        <taxon>Ecdysozoa</taxon>
        <taxon>Arthropoda</taxon>
        <taxon>Chelicerata</taxon>
        <taxon>Arachnida</taxon>
        <taxon>Acari</taxon>
        <taxon>Parasitiformes</taxon>
        <taxon>Mesostigmata</taxon>
        <taxon>Gamasina</taxon>
        <taxon>Dermanyssoidea</taxon>
        <taxon>Varroidae</taxon>
        <taxon>Varroa</taxon>
    </lineage>
</organism>
<keyword evidence="12" id="KW-1185">Reference proteome</keyword>
<evidence type="ECO:0000256" key="4">
    <source>
        <dbReference type="ARBA" id="ARBA00022692"/>
    </source>
</evidence>
<feature type="transmembrane region" description="Helical" evidence="10">
    <location>
        <begin position="73"/>
        <end position="93"/>
    </location>
</feature>
<dbReference type="Proteomes" id="UP000594260">
    <property type="component" value="Unplaced"/>
</dbReference>
<proteinExistence type="inferred from homology"/>
<evidence type="ECO:0000313" key="12">
    <source>
        <dbReference type="Proteomes" id="UP000594260"/>
    </source>
</evidence>
<evidence type="ECO:0000256" key="5">
    <source>
        <dbReference type="ARBA" id="ARBA00022832"/>
    </source>
</evidence>
<evidence type="ECO:0000256" key="7">
    <source>
        <dbReference type="ARBA" id="ARBA00023098"/>
    </source>
</evidence>
<feature type="transmembrane region" description="Helical" evidence="10">
    <location>
        <begin position="235"/>
        <end position="256"/>
    </location>
</feature>
<keyword evidence="6 10" id="KW-1133">Transmembrane helix</keyword>
<dbReference type="GO" id="GO:0034625">
    <property type="term" value="P:fatty acid elongation, monounsaturated fatty acid"/>
    <property type="evidence" value="ECO:0007669"/>
    <property type="project" value="TreeGrafter"/>
</dbReference>
<dbReference type="GeneID" id="111243262"/>
<dbReference type="OMA" id="LPEMATY"/>
<feature type="transmembrane region" description="Helical" evidence="10">
    <location>
        <begin position="206"/>
        <end position="229"/>
    </location>
</feature>
<dbReference type="GO" id="GO:0019367">
    <property type="term" value="P:fatty acid elongation, saturated fatty acid"/>
    <property type="evidence" value="ECO:0007669"/>
    <property type="project" value="TreeGrafter"/>
</dbReference>
<dbReference type="GO" id="GO:0009922">
    <property type="term" value="F:fatty acid elongase activity"/>
    <property type="evidence" value="ECO:0007669"/>
    <property type="project" value="UniProtKB-EC"/>
</dbReference>
<keyword evidence="2 10" id="KW-0444">Lipid biosynthesis</keyword>
<feature type="transmembrane region" description="Helical" evidence="10">
    <location>
        <begin position="172"/>
        <end position="194"/>
    </location>
</feature>
<evidence type="ECO:0000313" key="11">
    <source>
        <dbReference type="EnsemblMetazoa" id="XP_022644259"/>
    </source>
</evidence>
<evidence type="ECO:0000256" key="3">
    <source>
        <dbReference type="ARBA" id="ARBA00022679"/>
    </source>
</evidence>
<feature type="transmembrane region" description="Helical" evidence="10">
    <location>
        <begin position="148"/>
        <end position="166"/>
    </location>
</feature>
<evidence type="ECO:0000256" key="8">
    <source>
        <dbReference type="ARBA" id="ARBA00023136"/>
    </source>
</evidence>
<comment type="subcellular location">
    <subcellularLocation>
        <location evidence="1">Membrane</location>
        <topology evidence="1">Multi-pass membrane protein</topology>
    </subcellularLocation>
</comment>
<dbReference type="PANTHER" id="PTHR11157:SF69">
    <property type="entry name" value="ELONGATION OF VERY LONG CHAIN FATTY ACIDS PROTEIN 7"/>
    <property type="match status" value="1"/>
</dbReference>
<dbReference type="KEGG" id="vde:111243262"/>
<dbReference type="AlphaFoldDB" id="A0A7M7J0M3"/>
<dbReference type="EC" id="2.3.1.199" evidence="10"/>
<dbReference type="EnsemblMetazoa" id="XM_022788524">
    <property type="protein sequence ID" value="XP_022644259"/>
    <property type="gene ID" value="LOC111243262"/>
</dbReference>
<accession>A0A7M7J0M3</accession>
<evidence type="ECO:0000256" key="1">
    <source>
        <dbReference type="ARBA" id="ARBA00004141"/>
    </source>
</evidence>
<evidence type="ECO:0000256" key="9">
    <source>
        <dbReference type="ARBA" id="ARBA00023160"/>
    </source>
</evidence>
<keyword evidence="9 10" id="KW-0275">Fatty acid biosynthesis</keyword>
<dbReference type="RefSeq" id="XP_022644259.1">
    <property type="nucleotide sequence ID" value="XM_022788524.1"/>
</dbReference>
<dbReference type="GO" id="GO:0042761">
    <property type="term" value="P:very long-chain fatty acid biosynthetic process"/>
    <property type="evidence" value="ECO:0007669"/>
    <property type="project" value="TreeGrafter"/>
</dbReference>
<dbReference type="GO" id="GO:0005789">
    <property type="term" value="C:endoplasmic reticulum membrane"/>
    <property type="evidence" value="ECO:0007669"/>
    <property type="project" value="TreeGrafter"/>
</dbReference>
<dbReference type="OrthoDB" id="434092at2759"/>
<evidence type="ECO:0000256" key="6">
    <source>
        <dbReference type="ARBA" id="ARBA00022989"/>
    </source>
</evidence>
<keyword evidence="3 10" id="KW-0808">Transferase</keyword>
<comment type="similarity">
    <text evidence="10">Belongs to the ELO family.</text>
</comment>
<comment type="catalytic activity">
    <reaction evidence="10">
        <text>a very-long-chain acyl-CoA + malonyl-CoA + H(+) = a very-long-chain 3-oxoacyl-CoA + CO2 + CoA</text>
        <dbReference type="Rhea" id="RHEA:32727"/>
        <dbReference type="ChEBI" id="CHEBI:15378"/>
        <dbReference type="ChEBI" id="CHEBI:16526"/>
        <dbReference type="ChEBI" id="CHEBI:57287"/>
        <dbReference type="ChEBI" id="CHEBI:57384"/>
        <dbReference type="ChEBI" id="CHEBI:90725"/>
        <dbReference type="ChEBI" id="CHEBI:90736"/>
        <dbReference type="EC" id="2.3.1.199"/>
    </reaction>
</comment>
<reference evidence="11" key="1">
    <citation type="submission" date="2021-01" db="UniProtKB">
        <authorList>
            <consortium name="EnsemblMetazoa"/>
        </authorList>
    </citation>
    <scope>IDENTIFICATION</scope>
</reference>
<dbReference type="InParanoid" id="A0A7M7J0M3"/>
<sequence>MATLEFPLSLPEMATYVYDRLDPRTKDWPLIGNPLFPLVVCGGYLWFVYGLGPKLMKTRDALDLRWAIRLHNLFMVVSNAYFFCAFLSNSYLANYNFWCQGMMYATDLNSLRIVSLGWWYLLVRSLDLLDTVFFVLRKKFSHVTFQHVSHHFCCIFFGHIWLSLGMDGQSLFGLSVNSAVHVIMYMYYFLASFGSHMKPYLWWKKYLTVIQIYQHFAVIGHGLIPLFYNCGYPKFFIYLALPQGLLGLVLFLNFYVLTYTEKNRFFDIFSTSVCILSDDNDPTKPYKSKASFGNYKHQQIKSEAEEELLDKTKKMS</sequence>
<dbReference type="GO" id="GO:0030148">
    <property type="term" value="P:sphingolipid biosynthetic process"/>
    <property type="evidence" value="ECO:0007669"/>
    <property type="project" value="TreeGrafter"/>
</dbReference>
<evidence type="ECO:0000256" key="2">
    <source>
        <dbReference type="ARBA" id="ARBA00022516"/>
    </source>
</evidence>
<name>A0A7M7J0M3_VARDE</name>
<dbReference type="PANTHER" id="PTHR11157">
    <property type="entry name" value="FATTY ACID ACYL TRANSFERASE-RELATED"/>
    <property type="match status" value="1"/>
</dbReference>
<protein>
    <recommendedName>
        <fullName evidence="10">Elongation of very long chain fatty acids protein</fullName>
        <ecNumber evidence="10">2.3.1.199</ecNumber>
    </recommendedName>
    <alternativeName>
        <fullName evidence="10">Very-long-chain 3-oxoacyl-CoA synthase</fullName>
    </alternativeName>
</protein>